<feature type="domain" description="C2H2-type" evidence="7">
    <location>
        <begin position="277"/>
        <end position="306"/>
    </location>
</feature>
<evidence type="ECO:0000313" key="8">
    <source>
        <dbReference type="EMBL" id="ONH70205.1"/>
    </source>
</evidence>
<protein>
    <submittedName>
        <fullName evidence="8">Zinc finger and BTB domain-containing protein 38</fullName>
    </submittedName>
</protein>
<evidence type="ECO:0000256" key="3">
    <source>
        <dbReference type="ARBA" id="ARBA00022771"/>
    </source>
</evidence>
<sequence length="375" mass="41002">MSATNVHYQFMPQGNVHQVQPPSAGSSVSSPFSQVPPSSHVGLQQNLNANNNGIVNHNNMGNNMNNNVNANSNNNNNNYNNNYTTAPGTQMQYSNLGSFSLPSVNGSHAIQPTMYDSIPPHMQFQQSQLSAPQGKQMFYPQHYPPMPPQQQQSDFMTQMVPQIDHNGSTNSLPSLTTTTAPPTINNPPPPMEERPFPGVLDTTLHGIQNGFHARSQTYPTDNSSRLTKRSSSASSTGTLGMTEETARRNRCTLCEKQFKRPSSLQTHIYSHTGEKPFKCTWNNCGRLFSVRSNMIRHRKLHDRDASSIKNDDDTQTQELKMANTLHREDVTNGILGAHASTGSVQASAPAASLPGLQSLGHSGEGFQLTTSGWSA</sequence>
<dbReference type="Gene3D" id="3.30.160.60">
    <property type="entry name" value="Classic Zinc Finger"/>
    <property type="match status" value="2"/>
</dbReference>
<gene>
    <name evidence="8" type="ORF">BON22_0026</name>
</gene>
<dbReference type="SMART" id="SM00355">
    <property type="entry name" value="ZnF_C2H2"/>
    <property type="match status" value="2"/>
</dbReference>
<proteinExistence type="predicted"/>
<dbReference type="GO" id="GO:0000978">
    <property type="term" value="F:RNA polymerase II cis-regulatory region sequence-specific DNA binding"/>
    <property type="evidence" value="ECO:0007669"/>
    <property type="project" value="TreeGrafter"/>
</dbReference>
<reference evidence="9" key="1">
    <citation type="journal article" date="2017" name="Genome Announc.">
        <title>Genome sequences of Cyberlindnera fabianii 65, Pichia kudriavzevii 129, and Saccharomyces cerevisiae 131 isolated from fermented masau fruits in Zimbabwe.</title>
        <authorList>
            <person name="van Rijswijck I.M.H."/>
            <person name="Derks M.F.L."/>
            <person name="Abee T."/>
            <person name="de Ridder D."/>
            <person name="Smid E.J."/>
        </authorList>
    </citation>
    <scope>NUCLEOTIDE SEQUENCE [LARGE SCALE GENOMIC DNA]</scope>
    <source>
        <strain evidence="9">65</strain>
    </source>
</reference>
<dbReference type="Pfam" id="PF00096">
    <property type="entry name" value="zf-C2H2"/>
    <property type="match status" value="2"/>
</dbReference>
<dbReference type="GO" id="GO:0005667">
    <property type="term" value="C:transcription regulator complex"/>
    <property type="evidence" value="ECO:0007669"/>
    <property type="project" value="TreeGrafter"/>
</dbReference>
<feature type="compositionally biased region" description="Low complexity" evidence="6">
    <location>
        <begin position="223"/>
        <end position="240"/>
    </location>
</feature>
<evidence type="ECO:0000313" key="9">
    <source>
        <dbReference type="Proteomes" id="UP000189513"/>
    </source>
</evidence>
<feature type="region of interest" description="Disordered" evidence="6">
    <location>
        <begin position="213"/>
        <end position="244"/>
    </location>
</feature>
<dbReference type="InterPro" id="IPR036236">
    <property type="entry name" value="Znf_C2H2_sf"/>
</dbReference>
<accession>A0A1V2LF01</accession>
<dbReference type="Proteomes" id="UP000189513">
    <property type="component" value="Unassembled WGS sequence"/>
</dbReference>
<dbReference type="FunFam" id="3.30.160.60:FF:000446">
    <property type="entry name" value="Zinc finger protein"/>
    <property type="match status" value="1"/>
</dbReference>
<evidence type="ECO:0000256" key="1">
    <source>
        <dbReference type="ARBA" id="ARBA00022723"/>
    </source>
</evidence>
<keyword evidence="9" id="KW-1185">Reference proteome</keyword>
<dbReference type="PANTHER" id="PTHR14003:SF20">
    <property type="entry name" value="FINGER DOMAIN PROTEIN, PUTATIVE (AFU_ORTHOLOGUE AFUA_4G10380)-RELATED"/>
    <property type="match status" value="1"/>
</dbReference>
<evidence type="ECO:0000259" key="7">
    <source>
        <dbReference type="PROSITE" id="PS50157"/>
    </source>
</evidence>
<evidence type="ECO:0000256" key="6">
    <source>
        <dbReference type="SAM" id="MobiDB-lite"/>
    </source>
</evidence>
<evidence type="ECO:0000256" key="5">
    <source>
        <dbReference type="PROSITE-ProRule" id="PRU00042"/>
    </source>
</evidence>
<evidence type="ECO:0000256" key="4">
    <source>
        <dbReference type="ARBA" id="ARBA00022833"/>
    </source>
</evidence>
<dbReference type="PROSITE" id="PS50157">
    <property type="entry name" value="ZINC_FINGER_C2H2_2"/>
    <property type="match status" value="2"/>
</dbReference>
<dbReference type="STRING" id="36022.A0A1V2LF01"/>
<keyword evidence="2" id="KW-0677">Repeat</keyword>
<dbReference type="GO" id="GO:0008270">
    <property type="term" value="F:zinc ion binding"/>
    <property type="evidence" value="ECO:0007669"/>
    <property type="project" value="UniProtKB-KW"/>
</dbReference>
<evidence type="ECO:0000256" key="2">
    <source>
        <dbReference type="ARBA" id="ARBA00022737"/>
    </source>
</evidence>
<keyword evidence="3 5" id="KW-0863">Zinc-finger</keyword>
<feature type="domain" description="C2H2-type" evidence="7">
    <location>
        <begin position="249"/>
        <end position="276"/>
    </location>
</feature>
<dbReference type="AlphaFoldDB" id="A0A1V2LF01"/>
<dbReference type="PANTHER" id="PTHR14003">
    <property type="entry name" value="TRANSCRIPTIONAL REPRESSOR PROTEIN YY"/>
    <property type="match status" value="1"/>
</dbReference>
<dbReference type="PROSITE" id="PS00028">
    <property type="entry name" value="ZINC_FINGER_C2H2_1"/>
    <property type="match status" value="2"/>
</dbReference>
<keyword evidence="1" id="KW-0479">Metal-binding</keyword>
<dbReference type="GO" id="GO:0000981">
    <property type="term" value="F:DNA-binding transcription factor activity, RNA polymerase II-specific"/>
    <property type="evidence" value="ECO:0007669"/>
    <property type="project" value="TreeGrafter"/>
</dbReference>
<feature type="region of interest" description="Disordered" evidence="6">
    <location>
        <begin position="12"/>
        <end position="40"/>
    </location>
</feature>
<organism evidence="8 9">
    <name type="scientific">Cyberlindnera fabianii</name>
    <name type="common">Yeast</name>
    <name type="synonym">Hansenula fabianii</name>
    <dbReference type="NCBI Taxonomy" id="36022"/>
    <lineage>
        <taxon>Eukaryota</taxon>
        <taxon>Fungi</taxon>
        <taxon>Dikarya</taxon>
        <taxon>Ascomycota</taxon>
        <taxon>Saccharomycotina</taxon>
        <taxon>Saccharomycetes</taxon>
        <taxon>Phaffomycetales</taxon>
        <taxon>Phaffomycetaceae</taxon>
        <taxon>Cyberlindnera</taxon>
    </lineage>
</organism>
<dbReference type="EMBL" id="MPUK01000001">
    <property type="protein sequence ID" value="ONH70205.1"/>
    <property type="molecule type" value="Genomic_DNA"/>
</dbReference>
<dbReference type="OMA" id="NGFHARS"/>
<comment type="caution">
    <text evidence="8">The sequence shown here is derived from an EMBL/GenBank/DDBJ whole genome shotgun (WGS) entry which is preliminary data.</text>
</comment>
<keyword evidence="4" id="KW-0862">Zinc</keyword>
<dbReference type="GO" id="GO:0000785">
    <property type="term" value="C:chromatin"/>
    <property type="evidence" value="ECO:0007669"/>
    <property type="project" value="TreeGrafter"/>
</dbReference>
<dbReference type="VEuPathDB" id="FungiDB:BON22_0026"/>
<dbReference type="SUPFAM" id="SSF57667">
    <property type="entry name" value="beta-beta-alpha zinc fingers"/>
    <property type="match status" value="1"/>
</dbReference>
<feature type="compositionally biased region" description="Low complexity" evidence="6">
    <location>
        <begin position="18"/>
        <end position="39"/>
    </location>
</feature>
<name>A0A1V2LF01_CYBFA</name>
<dbReference type="InterPro" id="IPR013087">
    <property type="entry name" value="Znf_C2H2_type"/>
</dbReference>